<accession>A0A4D6DWW3</accession>
<gene>
    <name evidence="1" type="ORF">pETSU_266</name>
</gene>
<evidence type="ECO:0000313" key="2">
    <source>
        <dbReference type="Proteomes" id="UP000297195"/>
    </source>
</evidence>
<proteinExistence type="predicted"/>
<evidence type="ECO:0000313" key="1">
    <source>
        <dbReference type="EMBL" id="QBZ70847.1"/>
    </source>
</evidence>
<organism evidence="1 2">
    <name type="scientific">Edwardsiella phage pEt-SU</name>
    <dbReference type="NCBI Taxonomy" id="2562142"/>
    <lineage>
        <taxon>Viruses</taxon>
        <taxon>Duplodnaviria</taxon>
        <taxon>Heunggongvirae</taxon>
        <taxon>Uroviricota</taxon>
        <taxon>Caudoviricetes</taxon>
        <taxon>Chimalliviridae</taxon>
        <taxon>Petsuvirus</taxon>
        <taxon>Petsuvirus pEtSU</taxon>
    </lineage>
</organism>
<keyword evidence="2" id="KW-1185">Reference proteome</keyword>
<protein>
    <submittedName>
        <fullName evidence="1">Uncharacterized protein</fullName>
    </submittedName>
</protein>
<sequence>MAVPKKHAPRVAKFVEIVIGMVVEEKLSRAFHRAGDLDGNYRLSLFSTGLLPWYNDDRIEFQAAVNDKKTECFFISGKDLADKKVDPALVKTVADAIMKLRIKEIK</sequence>
<name>A0A4D6DWW3_9CAUD</name>
<dbReference type="EMBL" id="MK689364">
    <property type="protein sequence ID" value="QBZ70847.1"/>
    <property type="molecule type" value="Genomic_DNA"/>
</dbReference>
<dbReference type="Proteomes" id="UP000297195">
    <property type="component" value="Segment"/>
</dbReference>
<reference evidence="1 2" key="1">
    <citation type="submission" date="2019-03" db="EMBL/GenBank/DDBJ databases">
        <authorList>
            <person name="Kim S.G."/>
            <person name="Park S.C."/>
        </authorList>
    </citation>
    <scope>NUCLEOTIDE SEQUENCE [LARGE SCALE GENOMIC DNA]</scope>
</reference>